<dbReference type="Proteomes" id="UP000290572">
    <property type="component" value="Unassembled WGS sequence"/>
</dbReference>
<proteinExistence type="predicted"/>
<dbReference type="AlphaFoldDB" id="A0A498NSS7"/>
<dbReference type="SUPFAM" id="SSF140996">
    <property type="entry name" value="Hermes dimerisation domain"/>
    <property type="match status" value="1"/>
</dbReference>
<reference evidence="1 2" key="1">
    <citation type="submission" date="2018-03" db="EMBL/GenBank/DDBJ databases">
        <title>Draft genome sequence of Rohu Carp (Labeo rohita).</title>
        <authorList>
            <person name="Das P."/>
            <person name="Kushwaha B."/>
            <person name="Joshi C.G."/>
            <person name="Kumar D."/>
            <person name="Nagpure N.S."/>
            <person name="Sahoo L."/>
            <person name="Das S.P."/>
            <person name="Bit A."/>
            <person name="Patnaik S."/>
            <person name="Meher P.K."/>
            <person name="Jayasankar P."/>
            <person name="Koringa P.G."/>
            <person name="Patel N.V."/>
            <person name="Hinsu A.T."/>
            <person name="Kumar R."/>
            <person name="Pandey M."/>
            <person name="Agarwal S."/>
            <person name="Srivastava S."/>
            <person name="Singh M."/>
            <person name="Iquebal M.A."/>
            <person name="Jaiswal S."/>
            <person name="Angadi U.B."/>
            <person name="Kumar N."/>
            <person name="Raza M."/>
            <person name="Shah T.M."/>
            <person name="Rai A."/>
            <person name="Jena J.K."/>
        </authorList>
    </citation>
    <scope>NUCLEOTIDE SEQUENCE [LARGE SCALE GENOMIC DNA]</scope>
    <source>
        <strain evidence="1">DASCIFA01</strain>
        <tissue evidence="1">Testis</tissue>
    </source>
</reference>
<comment type="caution">
    <text evidence="1">The sequence shown here is derived from an EMBL/GenBank/DDBJ whole genome shotgun (WGS) entry which is preliminary data.</text>
</comment>
<keyword evidence="2" id="KW-1185">Reference proteome</keyword>
<dbReference type="PANTHER" id="PTHR47501">
    <property type="entry name" value="TRANSPOSASE-RELATED"/>
    <property type="match status" value="1"/>
</dbReference>
<evidence type="ECO:0000313" key="2">
    <source>
        <dbReference type="Proteomes" id="UP000290572"/>
    </source>
</evidence>
<dbReference type="STRING" id="84645.A0A498NSS7"/>
<organism evidence="1 2">
    <name type="scientific">Labeo rohita</name>
    <name type="common">Indian major carp</name>
    <name type="synonym">Cyprinus rohita</name>
    <dbReference type="NCBI Taxonomy" id="84645"/>
    <lineage>
        <taxon>Eukaryota</taxon>
        <taxon>Metazoa</taxon>
        <taxon>Chordata</taxon>
        <taxon>Craniata</taxon>
        <taxon>Vertebrata</taxon>
        <taxon>Euteleostomi</taxon>
        <taxon>Actinopterygii</taxon>
        <taxon>Neopterygii</taxon>
        <taxon>Teleostei</taxon>
        <taxon>Ostariophysi</taxon>
        <taxon>Cypriniformes</taxon>
        <taxon>Cyprinidae</taxon>
        <taxon>Labeoninae</taxon>
        <taxon>Labeonini</taxon>
        <taxon>Labeo</taxon>
    </lineage>
</organism>
<dbReference type="EMBL" id="QBIY01011158">
    <property type="protein sequence ID" value="RXN34993.1"/>
    <property type="molecule type" value="Genomic_DNA"/>
</dbReference>
<protein>
    <submittedName>
        <fullName evidence="1">Transposase</fullName>
    </submittedName>
</protein>
<accession>A0A498NSS7</accession>
<name>A0A498NSS7_LABRO</name>
<sequence>MDEDAAGPSQECANPWPHLARLFQFSKQVNDSFRFKCLLCLPKQNFITAYKNSSSNLRKHVKPNSTRWNSSFMAVERVVRIIRDQGEGSVRTVCAALNVPMYSPADLAFLGEYVTTMSPVAKSLNILQGKVNIQMGWLLPTITTLTTKLEKSRPSLRFCKPLVDALLEGLSYIKEHLPEHDEGLRSPDTTSTSSDEDDFFSNVKQMHSHEISKQLDGYLAATAEGVNTLAPYPARRHETHLEEYCQLTSTACKRPSEGGTGFKAKQLKLLEAKQVSQKTVDRAILRFIVQGLQSFSLVETPSFQDLIVELQPSSAVMSRTTVRRKIDSATSKMKERLKNEMKKGELDNFAQMWNAHRIQTQRNITAPHGRLVVMYMAQHTILKH</sequence>
<evidence type="ECO:0000313" key="1">
    <source>
        <dbReference type="EMBL" id="RXN34993.1"/>
    </source>
</evidence>
<gene>
    <name evidence="1" type="ORF">ROHU_003929</name>
</gene>